<keyword evidence="9" id="KW-0482">Metalloprotease</keyword>
<evidence type="ECO:0000259" key="11">
    <source>
        <dbReference type="Pfam" id="PF01433"/>
    </source>
</evidence>
<name>A0A0A9XRT5_LYGHE</name>
<evidence type="ECO:0000256" key="7">
    <source>
        <dbReference type="ARBA" id="ARBA00022801"/>
    </source>
</evidence>
<dbReference type="Pfam" id="PF17900">
    <property type="entry name" value="Peptidase_M1_N"/>
    <property type="match status" value="1"/>
</dbReference>
<evidence type="ECO:0000256" key="3">
    <source>
        <dbReference type="ARBA" id="ARBA00010136"/>
    </source>
</evidence>
<dbReference type="Gene3D" id="2.60.40.1910">
    <property type="match status" value="1"/>
</dbReference>
<keyword evidence="5" id="KW-0645">Protease</keyword>
<dbReference type="Pfam" id="PF11838">
    <property type="entry name" value="ERAP1_C"/>
    <property type="match status" value="1"/>
</dbReference>
<feature type="domain" description="Peptidase M1 membrane alanine aminopeptidase" evidence="11">
    <location>
        <begin position="272"/>
        <end position="437"/>
    </location>
</feature>
<dbReference type="Gene3D" id="1.10.390.10">
    <property type="entry name" value="Neutral Protease Domain 2"/>
    <property type="match status" value="1"/>
</dbReference>
<keyword evidence="7" id="KW-0378">Hydrolase</keyword>
<evidence type="ECO:0000256" key="9">
    <source>
        <dbReference type="ARBA" id="ARBA00023049"/>
    </source>
</evidence>
<dbReference type="Gene3D" id="2.60.40.1730">
    <property type="entry name" value="tricorn interacting facor f3 domain"/>
    <property type="match status" value="1"/>
</dbReference>
<protein>
    <submittedName>
        <fullName evidence="14">Thyrotropin-releasing hormone-degrading ectoenzyme</fullName>
    </submittedName>
</protein>
<dbReference type="PRINTS" id="PR00756">
    <property type="entry name" value="ALADIPTASE"/>
</dbReference>
<reference evidence="14" key="1">
    <citation type="journal article" date="2014" name="PLoS ONE">
        <title>Transcriptome-Based Identification of ABC Transporters in the Western Tarnished Plant Bug Lygus hesperus.</title>
        <authorList>
            <person name="Hull J.J."/>
            <person name="Chaney K."/>
            <person name="Geib S.M."/>
            <person name="Fabrick J.A."/>
            <person name="Brent C.S."/>
            <person name="Walsh D."/>
            <person name="Lavine L.C."/>
        </authorList>
    </citation>
    <scope>NUCLEOTIDE SEQUENCE</scope>
</reference>
<evidence type="ECO:0000259" key="12">
    <source>
        <dbReference type="Pfam" id="PF11838"/>
    </source>
</evidence>
<dbReference type="InterPro" id="IPR001930">
    <property type="entry name" value="Peptidase_M1"/>
</dbReference>
<dbReference type="InterPro" id="IPR045357">
    <property type="entry name" value="Aminopeptidase_N-like_N"/>
</dbReference>
<dbReference type="GO" id="GO:0070006">
    <property type="term" value="F:metalloaminopeptidase activity"/>
    <property type="evidence" value="ECO:0007669"/>
    <property type="project" value="TreeGrafter"/>
</dbReference>
<dbReference type="InterPro" id="IPR014782">
    <property type="entry name" value="Peptidase_M1_dom"/>
</dbReference>
<dbReference type="GO" id="GO:0008270">
    <property type="term" value="F:zinc ion binding"/>
    <property type="evidence" value="ECO:0007669"/>
    <property type="project" value="InterPro"/>
</dbReference>
<dbReference type="AlphaFoldDB" id="A0A0A9XRT5"/>
<keyword evidence="10" id="KW-0449">Lipoprotein</keyword>
<evidence type="ECO:0000256" key="4">
    <source>
        <dbReference type="ARBA" id="ARBA00022622"/>
    </source>
</evidence>
<feature type="domain" description="Aminopeptidase N-like N-terminal" evidence="13">
    <location>
        <begin position="46"/>
        <end position="222"/>
    </location>
</feature>
<evidence type="ECO:0000313" key="15">
    <source>
        <dbReference type="EMBL" id="JAG57737.1"/>
    </source>
</evidence>
<dbReference type="PANTHER" id="PTHR11533">
    <property type="entry name" value="PROTEASE M1 ZINC METALLOPROTEASE"/>
    <property type="match status" value="1"/>
</dbReference>
<keyword evidence="4" id="KW-0472">Membrane</keyword>
<dbReference type="SUPFAM" id="SSF63737">
    <property type="entry name" value="Leukotriene A4 hydrolase N-terminal domain"/>
    <property type="match status" value="1"/>
</dbReference>
<keyword evidence="4" id="KW-0325">Glycoprotein</keyword>
<proteinExistence type="inferred from homology"/>
<dbReference type="EMBL" id="GBRD01008084">
    <property type="protein sequence ID" value="JAG57737.1"/>
    <property type="molecule type" value="Transcribed_RNA"/>
</dbReference>
<evidence type="ECO:0000256" key="10">
    <source>
        <dbReference type="ARBA" id="ARBA00023288"/>
    </source>
</evidence>
<evidence type="ECO:0000313" key="14">
    <source>
        <dbReference type="EMBL" id="JAG22356.1"/>
    </source>
</evidence>
<dbReference type="Pfam" id="PF01433">
    <property type="entry name" value="Peptidase_M1"/>
    <property type="match status" value="1"/>
</dbReference>
<dbReference type="GO" id="GO:0005886">
    <property type="term" value="C:plasma membrane"/>
    <property type="evidence" value="ECO:0007669"/>
    <property type="project" value="UniProtKB-SubCell"/>
</dbReference>
<dbReference type="EMBL" id="GBHO01021248">
    <property type="protein sequence ID" value="JAG22356.1"/>
    <property type="molecule type" value="Transcribed_RNA"/>
</dbReference>
<dbReference type="SUPFAM" id="SSF55486">
    <property type="entry name" value="Metalloproteases ('zincins'), catalytic domain"/>
    <property type="match status" value="1"/>
</dbReference>
<dbReference type="PANTHER" id="PTHR11533:SF21">
    <property type="entry name" value="AMINOPEPTIDASE"/>
    <property type="match status" value="1"/>
</dbReference>
<reference evidence="14" key="2">
    <citation type="submission" date="2014-07" db="EMBL/GenBank/DDBJ databases">
        <authorList>
            <person name="Hull J."/>
        </authorList>
    </citation>
    <scope>NUCLEOTIDE SEQUENCE</scope>
</reference>
<dbReference type="InterPro" id="IPR024571">
    <property type="entry name" value="ERAP1-like_C_dom"/>
</dbReference>
<sequence>MSIFAGCQLSALKKNSAAVAMELGEVPWLSEAAEKYKPRDKDMLCEMYVLQYYVDFEKKEFTGDVKIHINLLSVIPFIVLDKGRCTIEELSVRRGNDYIDIDGAYDYTPKEKLIICLSRKLIPGKYKIVASVRGDLSEKPEGFFLINHSRDRLFAMTHFWPDHAKHVFPCFNDPAFKSVFIISLVRPTGLGFKAISNMKPEKRISDYPSEKLTTIYFMATPPLQVMSLTMIIGNLVTSDPSQAKLGYTVSVSCREELINRTKEVQDMICSIMGVIGKFIRTQFNLTKIDVVALPIQNFPPYCMGNPGVIVFNEHEICSVSDKTAIYYTRVVRKMIHEVMHMWMGNMMTSVSWEHYWLYEGIVGYMCQILGSQMFPSWYTEWITLHYDLQPAMEVEPWFPSTLSNAMNREKPPNLNSLAAQTLFYGKSTSCLRMMGSMDFTNFRFQMTQFFSHKGDISRKKLLYENVDSVLETKRLENMIFSWQDTESFPLVTVVVNGTGKVSLEQKPFGRKSTHKTEDQTSTSSNLMMIPMLYFELEDPKRIKTIWFEEEGHPILLQTVLRPFKLNWHQSGYYRVNYTKDMWAHFASVMNEEEKTLDTEDKANLIDDAFALAEYGHIHHGVPLSLVVYLRSGNETHPLPWMMATKHLERIYHRTLNTQITYLLEMLVKMLIQSYLENESIWTLAKQPIPDVIRKLAIINLGGTFLNEDVIERLKYVLNNFLEEDTISMELKKATFAHALKGEEVDDELFETLLSRFKEENNIFKKWMFWTALVGVQSEQHIATLWEIANGPEEEEDGGRLNQLLRLRILSTNPMSHSYFWPYIMDKWTTYCRLSNQDRDNIKGILLNLIEFSRNLEFLQQLSEYGEANEDLDVQLYALKVKADCERWNAHNYMQFVEEWLHLFIMNNT</sequence>
<feature type="domain" description="ERAP1-like C-terminal" evidence="12">
    <location>
        <begin position="563"/>
        <end position="863"/>
    </location>
</feature>
<evidence type="ECO:0000256" key="6">
    <source>
        <dbReference type="ARBA" id="ARBA00022723"/>
    </source>
</evidence>
<keyword evidence="6" id="KW-0479">Metal-binding</keyword>
<dbReference type="GO" id="GO:0006508">
    <property type="term" value="P:proteolysis"/>
    <property type="evidence" value="ECO:0007669"/>
    <property type="project" value="UniProtKB-KW"/>
</dbReference>
<dbReference type="GO" id="GO:0043171">
    <property type="term" value="P:peptide catabolic process"/>
    <property type="evidence" value="ECO:0007669"/>
    <property type="project" value="TreeGrafter"/>
</dbReference>
<dbReference type="InterPro" id="IPR050344">
    <property type="entry name" value="Peptidase_M1_aminopeptidases"/>
</dbReference>
<dbReference type="InterPro" id="IPR042097">
    <property type="entry name" value="Aminopeptidase_N-like_N_sf"/>
</dbReference>
<keyword evidence="8" id="KW-0862">Zinc</keyword>
<keyword evidence="4" id="KW-0336">GPI-anchor</keyword>
<evidence type="ECO:0000259" key="13">
    <source>
        <dbReference type="Pfam" id="PF17900"/>
    </source>
</evidence>
<dbReference type="GO" id="GO:0005737">
    <property type="term" value="C:cytoplasm"/>
    <property type="evidence" value="ECO:0007669"/>
    <property type="project" value="TreeGrafter"/>
</dbReference>
<evidence type="ECO:0000256" key="1">
    <source>
        <dbReference type="ARBA" id="ARBA00001947"/>
    </source>
</evidence>
<dbReference type="GO" id="GO:0042277">
    <property type="term" value="F:peptide binding"/>
    <property type="evidence" value="ECO:0007669"/>
    <property type="project" value="TreeGrafter"/>
</dbReference>
<organism evidence="14">
    <name type="scientific">Lygus hesperus</name>
    <name type="common">Western plant bug</name>
    <dbReference type="NCBI Taxonomy" id="30085"/>
    <lineage>
        <taxon>Eukaryota</taxon>
        <taxon>Metazoa</taxon>
        <taxon>Ecdysozoa</taxon>
        <taxon>Arthropoda</taxon>
        <taxon>Hexapoda</taxon>
        <taxon>Insecta</taxon>
        <taxon>Pterygota</taxon>
        <taxon>Neoptera</taxon>
        <taxon>Paraneoptera</taxon>
        <taxon>Hemiptera</taxon>
        <taxon>Heteroptera</taxon>
        <taxon>Panheteroptera</taxon>
        <taxon>Cimicomorpha</taxon>
        <taxon>Miridae</taxon>
        <taxon>Mirini</taxon>
        <taxon>Lygus</taxon>
    </lineage>
</organism>
<dbReference type="GO" id="GO:0005615">
    <property type="term" value="C:extracellular space"/>
    <property type="evidence" value="ECO:0007669"/>
    <property type="project" value="TreeGrafter"/>
</dbReference>
<gene>
    <name evidence="14" type="primary">Trhde_4</name>
    <name evidence="14" type="ORF">CM83_32712</name>
</gene>
<comment type="subcellular location">
    <subcellularLocation>
        <location evidence="2">Cell membrane</location>
        <topology evidence="2">Lipid-anchor</topology>
        <topology evidence="2">GPI-anchor</topology>
    </subcellularLocation>
</comment>
<evidence type="ECO:0000256" key="8">
    <source>
        <dbReference type="ARBA" id="ARBA00022833"/>
    </source>
</evidence>
<evidence type="ECO:0000256" key="2">
    <source>
        <dbReference type="ARBA" id="ARBA00004609"/>
    </source>
</evidence>
<dbReference type="GO" id="GO:0098552">
    <property type="term" value="C:side of membrane"/>
    <property type="evidence" value="ECO:0007669"/>
    <property type="project" value="UniProtKB-KW"/>
</dbReference>
<comment type="cofactor">
    <cofactor evidence="1">
        <name>Zn(2+)</name>
        <dbReference type="ChEBI" id="CHEBI:29105"/>
    </cofactor>
</comment>
<comment type="similarity">
    <text evidence="3">Belongs to the peptidase M1 family.</text>
</comment>
<accession>A0A0A9XRT5</accession>
<evidence type="ECO:0000256" key="5">
    <source>
        <dbReference type="ARBA" id="ARBA00022670"/>
    </source>
</evidence>
<reference evidence="15" key="3">
    <citation type="submission" date="2014-09" db="EMBL/GenBank/DDBJ databases">
        <authorList>
            <person name="Magalhaes I.L.F."/>
            <person name="Oliveira U."/>
            <person name="Santos F.R."/>
            <person name="Vidigal T.H.D.A."/>
            <person name="Brescovit A.D."/>
            <person name="Santos A.J."/>
        </authorList>
    </citation>
    <scope>NUCLEOTIDE SEQUENCE</scope>
</reference>
<dbReference type="InterPro" id="IPR027268">
    <property type="entry name" value="Peptidase_M4/M1_CTD_sf"/>
</dbReference>
<dbReference type="Gene3D" id="1.25.50.20">
    <property type="match status" value="1"/>
</dbReference>